<reference evidence="3" key="1">
    <citation type="submission" date="2022-06" db="EMBL/GenBank/DDBJ databases">
        <title>Diverse halophilic archaea isolated from saline environments.</title>
        <authorList>
            <person name="Cui H.-L."/>
        </authorList>
    </citation>
    <scope>NUCLEOTIDE SEQUENCE</scope>
    <source>
        <strain evidence="3">WLHS1</strain>
    </source>
</reference>
<dbReference type="Proteomes" id="UP001056855">
    <property type="component" value="Chromosome"/>
</dbReference>
<dbReference type="Gene3D" id="3.40.50.2300">
    <property type="match status" value="1"/>
</dbReference>
<feature type="domain" description="Response regulatory" evidence="2">
    <location>
        <begin position="13"/>
        <end position="138"/>
    </location>
</feature>
<dbReference type="SUPFAM" id="SSF52172">
    <property type="entry name" value="CheY-like"/>
    <property type="match status" value="1"/>
</dbReference>
<dbReference type="SMART" id="SM00448">
    <property type="entry name" value="REC"/>
    <property type="match status" value="1"/>
</dbReference>
<dbReference type="CDD" id="cd17557">
    <property type="entry name" value="REC_Rcp-like"/>
    <property type="match status" value="1"/>
</dbReference>
<dbReference type="PANTHER" id="PTHR44520">
    <property type="entry name" value="RESPONSE REGULATOR RCP1-RELATED"/>
    <property type="match status" value="1"/>
</dbReference>
<evidence type="ECO:0000313" key="4">
    <source>
        <dbReference type="Proteomes" id="UP001056855"/>
    </source>
</evidence>
<gene>
    <name evidence="3" type="ORF">NGM29_07910</name>
</gene>
<dbReference type="Pfam" id="PF00072">
    <property type="entry name" value="Response_reg"/>
    <property type="match status" value="1"/>
</dbReference>
<dbReference type="GO" id="GO:0000160">
    <property type="term" value="P:phosphorelay signal transduction system"/>
    <property type="evidence" value="ECO:0007669"/>
    <property type="project" value="InterPro"/>
</dbReference>
<dbReference type="KEGG" id="sawl:NGM29_07910"/>
<dbReference type="RefSeq" id="WP_254159935.1">
    <property type="nucleotide sequence ID" value="NZ_CP100355.1"/>
</dbReference>
<evidence type="ECO:0000256" key="1">
    <source>
        <dbReference type="PROSITE-ProRule" id="PRU00169"/>
    </source>
</evidence>
<dbReference type="PROSITE" id="PS50110">
    <property type="entry name" value="RESPONSE_REGULATORY"/>
    <property type="match status" value="1"/>
</dbReference>
<dbReference type="InterPro" id="IPR011006">
    <property type="entry name" value="CheY-like_superfamily"/>
</dbReference>
<evidence type="ECO:0000313" key="3">
    <source>
        <dbReference type="EMBL" id="UTF55163.1"/>
    </source>
</evidence>
<sequence>MSAKEAGTEEPITILLVEPNPGDTRLFTESLHEAKLANRLYTVTNGEDALDFLYQRGEYESNSCPDLILLEPQLPGKSGMEILSELNDEPALAEIPVVVLTGSDAEEDIVRSQDVDADHYIQKPVAPDDFFQFVRSIEDFWFAIVQEPTS</sequence>
<name>A0A9E7NDS6_9EURY</name>
<dbReference type="AlphaFoldDB" id="A0A9E7NDS6"/>
<comment type="caution">
    <text evidence="1">Lacks conserved residue(s) required for the propagation of feature annotation.</text>
</comment>
<accession>A0A9E7NDS6</accession>
<dbReference type="InterPro" id="IPR001789">
    <property type="entry name" value="Sig_transdc_resp-reg_receiver"/>
</dbReference>
<dbReference type="GeneID" id="73289962"/>
<proteinExistence type="predicted"/>
<organism evidence="3 4">
    <name type="scientific">Natronosalvus rutilus</name>
    <dbReference type="NCBI Taxonomy" id="2953753"/>
    <lineage>
        <taxon>Archaea</taxon>
        <taxon>Methanobacteriati</taxon>
        <taxon>Methanobacteriota</taxon>
        <taxon>Stenosarchaea group</taxon>
        <taxon>Halobacteria</taxon>
        <taxon>Halobacteriales</taxon>
        <taxon>Natrialbaceae</taxon>
        <taxon>Natronosalvus</taxon>
    </lineage>
</organism>
<evidence type="ECO:0000259" key="2">
    <source>
        <dbReference type="PROSITE" id="PS50110"/>
    </source>
</evidence>
<dbReference type="PANTHER" id="PTHR44520:SF2">
    <property type="entry name" value="RESPONSE REGULATOR RCP1"/>
    <property type="match status" value="1"/>
</dbReference>
<dbReference type="EMBL" id="CP100355">
    <property type="protein sequence ID" value="UTF55163.1"/>
    <property type="molecule type" value="Genomic_DNA"/>
</dbReference>
<dbReference type="InterPro" id="IPR052893">
    <property type="entry name" value="TCS_response_regulator"/>
</dbReference>
<protein>
    <submittedName>
        <fullName evidence="3">Response regulator</fullName>
    </submittedName>
</protein>
<keyword evidence="4" id="KW-1185">Reference proteome</keyword>